<dbReference type="KEGG" id="ara:Arad_4084"/>
<sequence length="516" mass="54678">MRGADGGCILMSFRQMVPGLALVFSLVSTLAFAAPPEQGHTGGGGGGSVLSLLPADAVSDHVLNADGKSIPYTATAGTLDLFGQDGQRSAAIFYTAYVAKDRDPNRPITFVFNGGPGAASAFLSLGLVGPRILDFGPDARDGANAKLADNPKSWLNFTDLVLIDPIGTGWSRTVKPDDANDFYDVRTDADSLAKVIALYVTHNGRAASPKYILGESYGGLRSAKVASSLRREQGILISGIVMLSPLIEGRLVFGANDLAFGAALELPSLAAAELERQNAFSEQGVKDAETFALNEYLPALAGPPPTGDAGRAFYGRVAKLTGIPEDVVARNQGFLGGVYQKHSDGAGADVASMYDASFLAPDPYPQSDAEHGGDPILDGFVRAYGGAFSSYARDELGFHTDMTYTLLSNSVNEQWNWGGRKGGSRLSASATDDIKEMLSLVPSSRLLVAQGYSDIIIPFGVNKYVLDHMPAAYADRVALKLYRGGHMFYTRPTSREQFTADAKAFFEAKPATTQSN</sequence>
<evidence type="ECO:0000256" key="3">
    <source>
        <dbReference type="ARBA" id="ARBA00022729"/>
    </source>
</evidence>
<dbReference type="EMBL" id="CP000628">
    <property type="protein sequence ID" value="ACM27875.1"/>
    <property type="molecule type" value="Genomic_DNA"/>
</dbReference>
<dbReference type="STRING" id="311403.Arad_4084"/>
<protein>
    <submittedName>
        <fullName evidence="7">Carboxypeptidase-related protein</fullName>
    </submittedName>
</protein>
<feature type="signal peptide" evidence="6">
    <location>
        <begin position="1"/>
        <end position="33"/>
    </location>
</feature>
<gene>
    <name evidence="7" type="ordered locus">Arad_4084</name>
</gene>
<dbReference type="Pfam" id="PF00450">
    <property type="entry name" value="Peptidase_S10"/>
    <property type="match status" value="1"/>
</dbReference>
<evidence type="ECO:0000256" key="6">
    <source>
        <dbReference type="SAM" id="SignalP"/>
    </source>
</evidence>
<keyword evidence="2" id="KW-0645">Protease</keyword>
<dbReference type="GO" id="GO:0006508">
    <property type="term" value="P:proteolysis"/>
    <property type="evidence" value="ECO:0007669"/>
    <property type="project" value="UniProtKB-KW"/>
</dbReference>
<evidence type="ECO:0000256" key="2">
    <source>
        <dbReference type="ARBA" id="ARBA00022670"/>
    </source>
</evidence>
<evidence type="ECO:0000256" key="1">
    <source>
        <dbReference type="ARBA" id="ARBA00022645"/>
    </source>
</evidence>
<dbReference type="AlphaFoldDB" id="B9JB41"/>
<dbReference type="InterPro" id="IPR029058">
    <property type="entry name" value="AB_hydrolase_fold"/>
</dbReference>
<dbReference type="Proteomes" id="UP000001600">
    <property type="component" value="Chromosome 1"/>
</dbReference>
<dbReference type="PANTHER" id="PTHR11802:SF3">
    <property type="entry name" value="RETINOID-INDUCIBLE SERINE CARBOXYPEPTIDASE"/>
    <property type="match status" value="1"/>
</dbReference>
<keyword evidence="4" id="KW-0378">Hydrolase</keyword>
<dbReference type="GO" id="GO:0004185">
    <property type="term" value="F:serine-type carboxypeptidase activity"/>
    <property type="evidence" value="ECO:0007669"/>
    <property type="project" value="InterPro"/>
</dbReference>
<dbReference type="SUPFAM" id="SSF53474">
    <property type="entry name" value="alpha/beta-Hydrolases"/>
    <property type="match status" value="1"/>
</dbReference>
<dbReference type="PANTHER" id="PTHR11802">
    <property type="entry name" value="SERINE PROTEASE FAMILY S10 SERINE CARBOXYPEPTIDASE"/>
    <property type="match status" value="1"/>
</dbReference>
<accession>B9JB41</accession>
<evidence type="ECO:0000256" key="5">
    <source>
        <dbReference type="ARBA" id="ARBA00023180"/>
    </source>
</evidence>
<dbReference type="eggNOG" id="COG2939">
    <property type="taxonomic scope" value="Bacteria"/>
</dbReference>
<evidence type="ECO:0000256" key="4">
    <source>
        <dbReference type="ARBA" id="ARBA00022801"/>
    </source>
</evidence>
<evidence type="ECO:0000313" key="7">
    <source>
        <dbReference type="EMBL" id="ACM27875.1"/>
    </source>
</evidence>
<name>B9JB41_RHIR8</name>
<proteinExistence type="predicted"/>
<dbReference type="InterPro" id="IPR001563">
    <property type="entry name" value="Peptidase_S10"/>
</dbReference>
<keyword evidence="1 7" id="KW-0121">Carboxypeptidase</keyword>
<evidence type="ECO:0000313" key="8">
    <source>
        <dbReference type="Proteomes" id="UP000001600"/>
    </source>
</evidence>
<feature type="chain" id="PRO_5002886779" evidence="6">
    <location>
        <begin position="34"/>
        <end position="516"/>
    </location>
</feature>
<dbReference type="HOGENOM" id="CLU_032786_0_0_5"/>
<organism evidence="7 8">
    <name type="scientific">Rhizobium rhizogenes (strain K84 / ATCC BAA-868)</name>
    <name type="common">Agrobacterium radiobacter</name>
    <dbReference type="NCBI Taxonomy" id="311403"/>
    <lineage>
        <taxon>Bacteria</taxon>
        <taxon>Pseudomonadati</taxon>
        <taxon>Pseudomonadota</taxon>
        <taxon>Alphaproteobacteria</taxon>
        <taxon>Hyphomicrobiales</taxon>
        <taxon>Rhizobiaceae</taxon>
        <taxon>Rhizobium/Agrobacterium group</taxon>
        <taxon>Rhizobium</taxon>
    </lineage>
</organism>
<dbReference type="Gene3D" id="3.40.50.1820">
    <property type="entry name" value="alpha/beta hydrolase"/>
    <property type="match status" value="1"/>
</dbReference>
<reference evidence="7 8" key="1">
    <citation type="journal article" date="2009" name="J. Bacteriol.">
        <title>Genome sequences of three Agrobacterium biovars help elucidate the evolution of multichromosome genomes in bacteria.</title>
        <authorList>
            <person name="Slater S.C."/>
            <person name="Goldman B.S."/>
            <person name="Goodner B."/>
            <person name="Setubal J.C."/>
            <person name="Farrand S.K."/>
            <person name="Nester E.W."/>
            <person name="Burr T.J."/>
            <person name="Banta L."/>
            <person name="Dickerman A.W."/>
            <person name="Paulsen I."/>
            <person name="Otten L."/>
            <person name="Suen G."/>
            <person name="Welch R."/>
            <person name="Almeida N.F."/>
            <person name="Arnold F."/>
            <person name="Burton O.T."/>
            <person name="Du Z."/>
            <person name="Ewing A."/>
            <person name="Godsy E."/>
            <person name="Heisel S."/>
            <person name="Houmiel K.L."/>
            <person name="Jhaveri J."/>
            <person name="Lu J."/>
            <person name="Miller N.M."/>
            <person name="Norton S."/>
            <person name="Chen Q."/>
            <person name="Phoolcharoen W."/>
            <person name="Ohlin V."/>
            <person name="Ondrusek D."/>
            <person name="Pride N."/>
            <person name="Stricklin S.L."/>
            <person name="Sun J."/>
            <person name="Wheeler C."/>
            <person name="Wilson L."/>
            <person name="Zhu H."/>
            <person name="Wood D.W."/>
        </authorList>
    </citation>
    <scope>NUCLEOTIDE SEQUENCE [LARGE SCALE GENOMIC DNA]</scope>
    <source>
        <strain evidence="8">K84 / ATCC BAA-868</strain>
    </source>
</reference>
<keyword evidence="5" id="KW-0325">Glycoprotein</keyword>
<keyword evidence="3 6" id="KW-0732">Signal</keyword>